<protein>
    <submittedName>
        <fullName evidence="2">Uncharacterized protein</fullName>
    </submittedName>
</protein>
<evidence type="ECO:0000313" key="2">
    <source>
        <dbReference type="EMBL" id="MFD1165376.1"/>
    </source>
</evidence>
<proteinExistence type="predicted"/>
<feature type="chain" id="PRO_5047069349" evidence="1">
    <location>
        <begin position="20"/>
        <end position="166"/>
    </location>
</feature>
<organism evidence="2 3">
    <name type="scientific">Sphingobacterium daejeonense</name>
    <dbReference type="NCBI Taxonomy" id="371142"/>
    <lineage>
        <taxon>Bacteria</taxon>
        <taxon>Pseudomonadati</taxon>
        <taxon>Bacteroidota</taxon>
        <taxon>Sphingobacteriia</taxon>
        <taxon>Sphingobacteriales</taxon>
        <taxon>Sphingobacteriaceae</taxon>
        <taxon>Sphingobacterium</taxon>
    </lineage>
</organism>
<reference evidence="3" key="1">
    <citation type="journal article" date="2019" name="Int. J. Syst. Evol. Microbiol.">
        <title>The Global Catalogue of Microorganisms (GCM) 10K type strain sequencing project: providing services to taxonomists for standard genome sequencing and annotation.</title>
        <authorList>
            <consortium name="The Broad Institute Genomics Platform"/>
            <consortium name="The Broad Institute Genome Sequencing Center for Infectious Disease"/>
            <person name="Wu L."/>
            <person name="Ma J."/>
        </authorList>
    </citation>
    <scope>NUCLEOTIDE SEQUENCE [LARGE SCALE GENOMIC DNA]</scope>
    <source>
        <strain evidence="3">CCUG 52468</strain>
    </source>
</reference>
<keyword evidence="1" id="KW-0732">Signal</keyword>
<keyword evidence="3" id="KW-1185">Reference proteome</keyword>
<gene>
    <name evidence="2" type="ORF">ACFQ2C_07155</name>
</gene>
<dbReference type="RefSeq" id="WP_257214038.1">
    <property type="nucleotide sequence ID" value="NZ_JALXMZ010000002.1"/>
</dbReference>
<feature type="signal peptide" evidence="1">
    <location>
        <begin position="1"/>
        <end position="19"/>
    </location>
</feature>
<sequence length="166" mass="19535">MMRVMILAFVLLISKEISAQDIDLNTVRNDFNKGVKDEELCKKHLEVLEKKADSPVERGYAAAYHMFMAKHTSNPFKKMSYFKDGKNKLEKELKANPNNVELRFIRLSIQYHIPKYLGYHHEIEKDKDFVMNNLHKLNDKYTKDKIYKYLKGANMYTADELALLGR</sequence>
<evidence type="ECO:0000256" key="1">
    <source>
        <dbReference type="SAM" id="SignalP"/>
    </source>
</evidence>
<dbReference type="EMBL" id="JBHTKY010000007">
    <property type="protein sequence ID" value="MFD1165376.1"/>
    <property type="molecule type" value="Genomic_DNA"/>
</dbReference>
<evidence type="ECO:0000313" key="3">
    <source>
        <dbReference type="Proteomes" id="UP001597205"/>
    </source>
</evidence>
<comment type="caution">
    <text evidence="2">The sequence shown here is derived from an EMBL/GenBank/DDBJ whole genome shotgun (WGS) entry which is preliminary data.</text>
</comment>
<accession>A0ABW3RKN4</accession>
<dbReference type="Proteomes" id="UP001597205">
    <property type="component" value="Unassembled WGS sequence"/>
</dbReference>
<name>A0ABW3RKN4_9SPHI</name>